<proteinExistence type="predicted"/>
<organism evidence="1 2">
    <name type="scientific">Melastoma candidum</name>
    <dbReference type="NCBI Taxonomy" id="119954"/>
    <lineage>
        <taxon>Eukaryota</taxon>
        <taxon>Viridiplantae</taxon>
        <taxon>Streptophyta</taxon>
        <taxon>Embryophyta</taxon>
        <taxon>Tracheophyta</taxon>
        <taxon>Spermatophyta</taxon>
        <taxon>Magnoliopsida</taxon>
        <taxon>eudicotyledons</taxon>
        <taxon>Gunneridae</taxon>
        <taxon>Pentapetalae</taxon>
        <taxon>rosids</taxon>
        <taxon>malvids</taxon>
        <taxon>Myrtales</taxon>
        <taxon>Melastomataceae</taxon>
        <taxon>Melastomatoideae</taxon>
        <taxon>Melastomateae</taxon>
        <taxon>Melastoma</taxon>
    </lineage>
</organism>
<name>A0ACB9RCW6_9MYRT</name>
<accession>A0ACB9RCW6</accession>
<comment type="caution">
    <text evidence="1">The sequence shown here is derived from an EMBL/GenBank/DDBJ whole genome shotgun (WGS) entry which is preliminary data.</text>
</comment>
<reference evidence="2" key="1">
    <citation type="journal article" date="2023" name="Front. Plant Sci.">
        <title>Chromosomal-level genome assembly of Melastoma candidum provides insights into trichome evolution.</title>
        <authorList>
            <person name="Zhong Y."/>
            <person name="Wu W."/>
            <person name="Sun C."/>
            <person name="Zou P."/>
            <person name="Liu Y."/>
            <person name="Dai S."/>
            <person name="Zhou R."/>
        </authorList>
    </citation>
    <scope>NUCLEOTIDE SEQUENCE [LARGE SCALE GENOMIC DNA]</scope>
</reference>
<evidence type="ECO:0000313" key="1">
    <source>
        <dbReference type="EMBL" id="KAI4376872.1"/>
    </source>
</evidence>
<evidence type="ECO:0000313" key="2">
    <source>
        <dbReference type="Proteomes" id="UP001057402"/>
    </source>
</evidence>
<sequence length="104" mass="10752">MGQVKILRRGDHLPGSTTPHPSGEGLLPLPAPQVEVVQIRLPFAGSSQSEQVTGFYAGSAAFVASPPPSSVPLPGFFAKRGGEGTGLAACDSATSDLRRILRLD</sequence>
<protein>
    <submittedName>
        <fullName evidence="1">Uncharacterized protein</fullName>
    </submittedName>
</protein>
<dbReference type="Proteomes" id="UP001057402">
    <property type="component" value="Chromosome 4"/>
</dbReference>
<gene>
    <name evidence="1" type="ORF">MLD38_014581</name>
</gene>
<dbReference type="EMBL" id="CM042883">
    <property type="protein sequence ID" value="KAI4376872.1"/>
    <property type="molecule type" value="Genomic_DNA"/>
</dbReference>
<keyword evidence="2" id="KW-1185">Reference proteome</keyword>